<dbReference type="EMBL" id="LSYV01000054">
    <property type="protein sequence ID" value="KXZ45533.1"/>
    <property type="molecule type" value="Genomic_DNA"/>
</dbReference>
<reference evidence="2" key="1">
    <citation type="journal article" date="2016" name="Nat. Commun.">
        <title>The Gonium pectorale genome demonstrates co-option of cell cycle regulation during the evolution of multicellularity.</title>
        <authorList>
            <person name="Hanschen E.R."/>
            <person name="Marriage T.N."/>
            <person name="Ferris P.J."/>
            <person name="Hamaji T."/>
            <person name="Toyoda A."/>
            <person name="Fujiyama A."/>
            <person name="Neme R."/>
            <person name="Noguchi H."/>
            <person name="Minakuchi Y."/>
            <person name="Suzuki M."/>
            <person name="Kawai-Toyooka H."/>
            <person name="Smith D.R."/>
            <person name="Sparks H."/>
            <person name="Anderson J."/>
            <person name="Bakaric R."/>
            <person name="Luria V."/>
            <person name="Karger A."/>
            <person name="Kirschner M.W."/>
            <person name="Durand P.M."/>
            <person name="Michod R.E."/>
            <person name="Nozaki H."/>
            <person name="Olson B.J."/>
        </authorList>
    </citation>
    <scope>NUCLEOTIDE SEQUENCE [LARGE SCALE GENOMIC DNA]</scope>
    <source>
        <strain evidence="2">NIES-2863</strain>
    </source>
</reference>
<keyword evidence="2" id="KW-1185">Reference proteome</keyword>
<organism evidence="1 2">
    <name type="scientific">Gonium pectorale</name>
    <name type="common">Green alga</name>
    <dbReference type="NCBI Taxonomy" id="33097"/>
    <lineage>
        <taxon>Eukaryota</taxon>
        <taxon>Viridiplantae</taxon>
        <taxon>Chlorophyta</taxon>
        <taxon>core chlorophytes</taxon>
        <taxon>Chlorophyceae</taxon>
        <taxon>CS clade</taxon>
        <taxon>Chlamydomonadales</taxon>
        <taxon>Volvocaceae</taxon>
        <taxon>Gonium</taxon>
    </lineage>
</organism>
<dbReference type="STRING" id="33097.A0A150G6Y8"/>
<dbReference type="Proteomes" id="UP000075714">
    <property type="component" value="Unassembled WGS sequence"/>
</dbReference>
<comment type="caution">
    <text evidence="1">The sequence shown here is derived from an EMBL/GenBank/DDBJ whole genome shotgun (WGS) entry which is preliminary data.</text>
</comment>
<gene>
    <name evidence="1" type="ORF">GPECTOR_53g119</name>
</gene>
<proteinExistence type="predicted"/>
<dbReference type="OrthoDB" id="551217at2759"/>
<accession>A0A150G6Y8</accession>
<evidence type="ECO:0000313" key="2">
    <source>
        <dbReference type="Proteomes" id="UP000075714"/>
    </source>
</evidence>
<evidence type="ECO:0000313" key="1">
    <source>
        <dbReference type="EMBL" id="KXZ45533.1"/>
    </source>
</evidence>
<sequence>MLVACLAAAPALANTQTVNIPSVTISVPQQALARSADGYWLLAEGLSPRVEFAVSSSGTNLQFNLLLWYRYPFTSGNGPLKKSGSGAALALAGDTSNPLITGGNVQSVPFTVTNETGVVAAGGGIATGCYVVLVVLVTPGTITTVGSSAGTGVRVGSPAAASCSSIVNVPPNCDVQQFLITPAPSTGSVLGGNAVFNQPSSGSCHALAFNANGGCSDMEGETLLLRLAAWGCTTLNYRWDAFPSGSSTAYATKLGISVSFMTGLPGLELPAGNWTVVLTVTDSPANASLTLSKTLSFNNQQHNRNRQFYRR</sequence>
<protein>
    <submittedName>
        <fullName evidence="1">Uncharacterized protein</fullName>
    </submittedName>
</protein>
<dbReference type="AlphaFoldDB" id="A0A150G6Y8"/>
<name>A0A150G6Y8_GONPE</name>